<dbReference type="InterPro" id="IPR027417">
    <property type="entry name" value="P-loop_NTPase"/>
</dbReference>
<evidence type="ECO:0000313" key="6">
    <source>
        <dbReference type="EMBL" id="CAF3999821.1"/>
    </source>
</evidence>
<evidence type="ECO:0000256" key="1">
    <source>
        <dbReference type="ARBA" id="ARBA00007249"/>
    </source>
</evidence>
<evidence type="ECO:0000259" key="4">
    <source>
        <dbReference type="PROSITE" id="PS51722"/>
    </source>
</evidence>
<dbReference type="SUPFAM" id="SSF50465">
    <property type="entry name" value="EF-Tu/eEF-1alpha/eIF2-gamma C-terminal domain"/>
    <property type="match status" value="1"/>
</dbReference>
<feature type="domain" description="Tr-type G" evidence="4">
    <location>
        <begin position="1"/>
        <end position="115"/>
    </location>
</feature>
<dbReference type="AlphaFoldDB" id="A0A815NA47"/>
<dbReference type="InterPro" id="IPR050055">
    <property type="entry name" value="EF-Tu_GTPase"/>
</dbReference>
<dbReference type="Gene3D" id="3.40.50.300">
    <property type="entry name" value="P-loop containing nucleotide triphosphate hydrolases"/>
    <property type="match status" value="1"/>
</dbReference>
<dbReference type="GO" id="GO:0005525">
    <property type="term" value="F:GTP binding"/>
    <property type="evidence" value="ECO:0007669"/>
    <property type="project" value="UniProtKB-KW"/>
</dbReference>
<dbReference type="Pfam" id="PF00009">
    <property type="entry name" value="GTP_EFTU"/>
    <property type="match status" value="1"/>
</dbReference>
<dbReference type="PANTHER" id="PTHR43721">
    <property type="entry name" value="ELONGATION FACTOR TU-RELATED"/>
    <property type="match status" value="1"/>
</dbReference>
<protein>
    <recommendedName>
        <fullName evidence="4">Tr-type G domain-containing protein</fullName>
    </recommendedName>
</protein>
<dbReference type="GO" id="GO:0003746">
    <property type="term" value="F:translation elongation factor activity"/>
    <property type="evidence" value="ECO:0007669"/>
    <property type="project" value="TreeGrafter"/>
</dbReference>
<proteinExistence type="inferred from homology"/>
<dbReference type="GO" id="GO:0003924">
    <property type="term" value="F:GTPase activity"/>
    <property type="evidence" value="ECO:0007669"/>
    <property type="project" value="InterPro"/>
</dbReference>
<sequence>MLCVDAPTGVVDTTREHLSLAIALGLPVFVVINKIDMCSQATIQQTLECLTSLLKRGDDSVQFKPYFIQNEADLIKAADIFVKKNICPILSVSCVTGENIDLLKKFFNILPPRLSRNDQEILSQLPVEYRIDQIYTNNISDEVVVGGTLRSGTINEGDSYLVGPLLDGSFIPAKVATIQRYHVPRRIVHAGQSASLSLLGIKSSQLRKGMVLVSPALNPQACYEFVAEISITMHHTNTPIHKGFETTVQIENIRQTAVILDIDMDELHANKKAIVKFRFKTRCEYVLEGSRLIFRSGQQTKGSGRVIKALPQNQ</sequence>
<name>A0A815NA47_9BILA</name>
<keyword evidence="3" id="KW-0342">GTP-binding</keyword>
<reference evidence="5" key="1">
    <citation type="submission" date="2021-02" db="EMBL/GenBank/DDBJ databases">
        <authorList>
            <person name="Nowell W R."/>
        </authorList>
    </citation>
    <scope>NUCLEOTIDE SEQUENCE</scope>
</reference>
<evidence type="ECO:0000313" key="5">
    <source>
        <dbReference type="EMBL" id="CAF1429246.1"/>
    </source>
</evidence>
<evidence type="ECO:0000256" key="2">
    <source>
        <dbReference type="ARBA" id="ARBA00022741"/>
    </source>
</evidence>
<dbReference type="Proteomes" id="UP000663874">
    <property type="component" value="Unassembled WGS sequence"/>
</dbReference>
<dbReference type="Pfam" id="PF03144">
    <property type="entry name" value="GTP_EFTU_D2"/>
    <property type="match status" value="1"/>
</dbReference>
<keyword evidence="2" id="KW-0547">Nucleotide-binding</keyword>
<dbReference type="PROSITE" id="PS51722">
    <property type="entry name" value="G_TR_2"/>
    <property type="match status" value="1"/>
</dbReference>
<comment type="similarity">
    <text evidence="1">Belongs to the TRAFAC class translation factor GTPase superfamily. Classic translation factor GTPase family. EF-Tu/EF-1A subfamily.</text>
</comment>
<dbReference type="SUPFAM" id="SSF50447">
    <property type="entry name" value="Translation proteins"/>
    <property type="match status" value="1"/>
</dbReference>
<dbReference type="InterPro" id="IPR009000">
    <property type="entry name" value="Transl_B-barrel_sf"/>
</dbReference>
<evidence type="ECO:0000256" key="3">
    <source>
        <dbReference type="ARBA" id="ARBA00023134"/>
    </source>
</evidence>
<dbReference type="CDD" id="cd03694">
    <property type="entry name" value="GTPBP_II"/>
    <property type="match status" value="1"/>
</dbReference>
<gene>
    <name evidence="6" type="ORF">FNK824_LOCUS25876</name>
    <name evidence="5" type="ORF">SEV965_LOCUS32661</name>
</gene>
<dbReference type="Proteomes" id="UP000663889">
    <property type="component" value="Unassembled WGS sequence"/>
</dbReference>
<comment type="caution">
    <text evidence="5">The sequence shown here is derived from an EMBL/GenBank/DDBJ whole genome shotgun (WGS) entry which is preliminary data.</text>
</comment>
<dbReference type="InterPro" id="IPR000795">
    <property type="entry name" value="T_Tr_GTP-bd_dom"/>
</dbReference>
<dbReference type="Gene3D" id="2.40.30.10">
    <property type="entry name" value="Translation factors"/>
    <property type="match status" value="1"/>
</dbReference>
<dbReference type="InterPro" id="IPR009001">
    <property type="entry name" value="Transl_elong_EF1A/Init_IF2_C"/>
</dbReference>
<dbReference type="InterPro" id="IPR004161">
    <property type="entry name" value="EFTu-like_2"/>
</dbReference>
<dbReference type="EMBL" id="CAJNOU010004156">
    <property type="protein sequence ID" value="CAF1429246.1"/>
    <property type="molecule type" value="Genomic_DNA"/>
</dbReference>
<accession>A0A815NA47</accession>
<dbReference type="PANTHER" id="PTHR43721:SF3">
    <property type="entry name" value="GTP-BINDING PROTEIN 2"/>
    <property type="match status" value="1"/>
</dbReference>
<evidence type="ECO:0000313" key="7">
    <source>
        <dbReference type="Proteomes" id="UP000663889"/>
    </source>
</evidence>
<organism evidence="5 7">
    <name type="scientific">Rotaria sordida</name>
    <dbReference type="NCBI Taxonomy" id="392033"/>
    <lineage>
        <taxon>Eukaryota</taxon>
        <taxon>Metazoa</taxon>
        <taxon>Spiralia</taxon>
        <taxon>Gnathifera</taxon>
        <taxon>Rotifera</taxon>
        <taxon>Eurotatoria</taxon>
        <taxon>Bdelloidea</taxon>
        <taxon>Philodinida</taxon>
        <taxon>Philodinidae</taxon>
        <taxon>Rotaria</taxon>
    </lineage>
</organism>
<dbReference type="SUPFAM" id="SSF52540">
    <property type="entry name" value="P-loop containing nucleoside triphosphate hydrolases"/>
    <property type="match status" value="1"/>
</dbReference>
<dbReference type="EMBL" id="CAJOBE010006208">
    <property type="protein sequence ID" value="CAF3999821.1"/>
    <property type="molecule type" value="Genomic_DNA"/>
</dbReference>